<dbReference type="EMBL" id="LQQR01000006">
    <property type="protein sequence ID" value="KZE22856.1"/>
    <property type="molecule type" value="Genomic_DNA"/>
</dbReference>
<keyword evidence="4" id="KW-0227">DNA damage</keyword>
<dbReference type="Pfam" id="PF06831">
    <property type="entry name" value="H2TH"/>
    <property type="match status" value="1"/>
</dbReference>
<gene>
    <name evidence="14" type="ORF">AVW13_05630</name>
</gene>
<evidence type="ECO:0000259" key="13">
    <source>
        <dbReference type="PROSITE" id="PS51068"/>
    </source>
</evidence>
<dbReference type="PROSITE" id="PS51068">
    <property type="entry name" value="FPG_CAT"/>
    <property type="match status" value="1"/>
</dbReference>
<dbReference type="PANTHER" id="PTHR22993">
    <property type="entry name" value="FORMAMIDOPYRIMIDINE-DNA GLYCOSYLASE"/>
    <property type="match status" value="1"/>
</dbReference>
<evidence type="ECO:0000256" key="9">
    <source>
        <dbReference type="ARBA" id="ARBA00023268"/>
    </source>
</evidence>
<dbReference type="GO" id="GO:0140078">
    <property type="term" value="F:class I DNA-(apurinic or apyrimidinic site) endonuclease activity"/>
    <property type="evidence" value="ECO:0007669"/>
    <property type="project" value="UniProtKB-EC"/>
</dbReference>
<evidence type="ECO:0000256" key="7">
    <source>
        <dbReference type="ARBA" id="ARBA00023204"/>
    </source>
</evidence>
<dbReference type="GO" id="GO:0034039">
    <property type="term" value="F:8-oxo-7,8-dihydroguanine DNA N-glycosylase activity"/>
    <property type="evidence" value="ECO:0007669"/>
    <property type="project" value="TreeGrafter"/>
</dbReference>
<proteinExistence type="inferred from homology"/>
<dbReference type="CDD" id="cd08966">
    <property type="entry name" value="EcFpg-like_N"/>
    <property type="match status" value="1"/>
</dbReference>
<accession>A0AB34XYR9</accession>
<evidence type="ECO:0000256" key="8">
    <source>
        <dbReference type="ARBA" id="ARBA00023239"/>
    </source>
</evidence>
<sequence length="315" mass="34411">MPELPEVESVRRGVDEWTAGALITGAEVVDPRILGTTSARRVDDSAAAAFVRTVTGRRITGAQRRGKFMWLTLDGEDGLLVHLGMSGQMRVHLAVEEAHRHTRAAFRLERGEERFDLRFVDQRIFGHLSVQPLVAAHGRLVPASAIHIAPDPLEDVFDIDATLAALARKRSPIKAALLDQTLISGVGNIYADEALFRAGIHPLAIAARTRRNRLAAVLESATTVMGDALAVGGTSFDDLYVNVNGESGRFDIDVERVEASRRHKGRDWLCRAPVGRRPPIPQSDQARGKQFDGPTCSVAHRRNSGSRIMRGATRA</sequence>
<keyword evidence="10" id="KW-0326">Glycosidase</keyword>
<dbReference type="Proteomes" id="UP000076612">
    <property type="component" value="Unassembled WGS sequence"/>
</dbReference>
<evidence type="ECO:0000256" key="4">
    <source>
        <dbReference type="ARBA" id="ARBA00022763"/>
    </source>
</evidence>
<evidence type="ECO:0000256" key="6">
    <source>
        <dbReference type="ARBA" id="ARBA00023125"/>
    </source>
</evidence>
<dbReference type="Gene3D" id="1.10.8.50">
    <property type="match status" value="1"/>
</dbReference>
<dbReference type="NCBIfam" id="NF002211">
    <property type="entry name" value="PRK01103.1"/>
    <property type="match status" value="1"/>
</dbReference>
<keyword evidence="7" id="KW-0234">DNA repair</keyword>
<keyword evidence="8" id="KW-0456">Lyase</keyword>
<dbReference type="SUPFAM" id="SSF46946">
    <property type="entry name" value="S13-like H2TH domain"/>
    <property type="match status" value="1"/>
</dbReference>
<dbReference type="InterPro" id="IPR035937">
    <property type="entry name" value="FPG_N"/>
</dbReference>
<keyword evidence="5" id="KW-0378">Hydrolase</keyword>
<dbReference type="PANTHER" id="PTHR22993:SF9">
    <property type="entry name" value="FORMAMIDOPYRIMIDINE-DNA GLYCOSYLASE"/>
    <property type="match status" value="1"/>
</dbReference>
<dbReference type="NCBIfam" id="TIGR00577">
    <property type="entry name" value="fpg"/>
    <property type="match status" value="1"/>
</dbReference>
<comment type="catalytic activity">
    <reaction evidence="1">
        <text>Hydrolysis of DNA containing ring-opened 7-methylguanine residues, releasing 2,6-diamino-4-hydroxy-5-(N-methyl)formamidopyrimidine.</text>
        <dbReference type="EC" id="3.2.2.23"/>
    </reaction>
</comment>
<dbReference type="SMART" id="SM00898">
    <property type="entry name" value="Fapy_DNA_glyco"/>
    <property type="match status" value="1"/>
</dbReference>
<dbReference type="Pfam" id="PF01149">
    <property type="entry name" value="Fapy_DNA_glyco"/>
    <property type="match status" value="1"/>
</dbReference>
<dbReference type="RefSeq" id="WP_063249039.1">
    <property type="nucleotide sequence ID" value="NZ_LQQR01000006.1"/>
</dbReference>
<keyword evidence="9" id="KW-0511">Multifunctional enzyme</keyword>
<reference evidence="15" key="1">
    <citation type="submission" date="2016-01" db="EMBL/GenBank/DDBJ databases">
        <title>Draft genome of Chromobacterium sp. F49.</title>
        <authorList>
            <person name="Hong K.W."/>
        </authorList>
    </citation>
    <scope>NUCLEOTIDE SEQUENCE [LARGE SCALE GENOMIC DNA]</scope>
    <source>
        <strain evidence="15">M40</strain>
    </source>
</reference>
<evidence type="ECO:0000256" key="5">
    <source>
        <dbReference type="ARBA" id="ARBA00022801"/>
    </source>
</evidence>
<dbReference type="AlphaFoldDB" id="A0AB34XYR9"/>
<dbReference type="GO" id="GO:0003684">
    <property type="term" value="F:damaged DNA binding"/>
    <property type="evidence" value="ECO:0007669"/>
    <property type="project" value="InterPro"/>
</dbReference>
<dbReference type="GO" id="GO:0008270">
    <property type="term" value="F:zinc ion binding"/>
    <property type="evidence" value="ECO:0007669"/>
    <property type="project" value="InterPro"/>
</dbReference>
<protein>
    <submittedName>
        <fullName evidence="14">Formamidopyrimidine-DNA glycosylase</fullName>
    </submittedName>
</protein>
<dbReference type="InterPro" id="IPR010979">
    <property type="entry name" value="Ribosomal_uS13-like_H2TH"/>
</dbReference>
<feature type="domain" description="Formamidopyrimidine-DNA glycosylase catalytic" evidence="13">
    <location>
        <begin position="2"/>
        <end position="126"/>
    </location>
</feature>
<name>A0AB34XYR9_9MICO</name>
<evidence type="ECO:0000256" key="12">
    <source>
        <dbReference type="SAM" id="MobiDB-lite"/>
    </source>
</evidence>
<evidence type="ECO:0000256" key="11">
    <source>
        <dbReference type="ARBA" id="ARBA00044632"/>
    </source>
</evidence>
<dbReference type="Gene3D" id="3.20.190.10">
    <property type="entry name" value="MutM-like, N-terminal"/>
    <property type="match status" value="1"/>
</dbReference>
<dbReference type="InterPro" id="IPR020629">
    <property type="entry name" value="FPG_Glyclase"/>
</dbReference>
<evidence type="ECO:0000256" key="1">
    <source>
        <dbReference type="ARBA" id="ARBA00001668"/>
    </source>
</evidence>
<organism evidence="14 15">
    <name type="scientific">Brevibacterium casei</name>
    <dbReference type="NCBI Taxonomy" id="33889"/>
    <lineage>
        <taxon>Bacteria</taxon>
        <taxon>Bacillati</taxon>
        <taxon>Actinomycetota</taxon>
        <taxon>Actinomycetes</taxon>
        <taxon>Micrococcales</taxon>
        <taxon>Brevibacteriaceae</taxon>
        <taxon>Brevibacterium</taxon>
    </lineage>
</organism>
<comment type="catalytic activity">
    <reaction evidence="11">
        <text>2'-deoxyribonucleotide-(2'-deoxyribose 5'-phosphate)-2'-deoxyribonucleotide-DNA = a 3'-end 2'-deoxyribonucleotide-(2,3-dehydro-2,3-deoxyribose 5'-phosphate)-DNA + a 5'-end 5'-phospho-2'-deoxyribonucleoside-DNA + H(+)</text>
        <dbReference type="Rhea" id="RHEA:66592"/>
        <dbReference type="Rhea" id="RHEA-COMP:13180"/>
        <dbReference type="Rhea" id="RHEA-COMP:16897"/>
        <dbReference type="Rhea" id="RHEA-COMP:17067"/>
        <dbReference type="ChEBI" id="CHEBI:15378"/>
        <dbReference type="ChEBI" id="CHEBI:136412"/>
        <dbReference type="ChEBI" id="CHEBI:157695"/>
        <dbReference type="ChEBI" id="CHEBI:167181"/>
        <dbReference type="EC" id="4.2.99.18"/>
    </reaction>
</comment>
<evidence type="ECO:0000256" key="10">
    <source>
        <dbReference type="ARBA" id="ARBA00023295"/>
    </source>
</evidence>
<dbReference type="SUPFAM" id="SSF81624">
    <property type="entry name" value="N-terminal domain of MutM-like DNA repair proteins"/>
    <property type="match status" value="1"/>
</dbReference>
<dbReference type="InterPro" id="IPR012319">
    <property type="entry name" value="FPG_cat"/>
</dbReference>
<evidence type="ECO:0000256" key="3">
    <source>
        <dbReference type="ARBA" id="ARBA00011245"/>
    </source>
</evidence>
<keyword evidence="6" id="KW-0238">DNA-binding</keyword>
<evidence type="ECO:0000313" key="14">
    <source>
        <dbReference type="EMBL" id="KZE22856.1"/>
    </source>
</evidence>
<comment type="caution">
    <text evidence="14">The sequence shown here is derived from an EMBL/GenBank/DDBJ whole genome shotgun (WGS) entry which is preliminary data.</text>
</comment>
<dbReference type="SMART" id="SM01232">
    <property type="entry name" value="H2TH"/>
    <property type="match status" value="1"/>
</dbReference>
<feature type="region of interest" description="Disordered" evidence="12">
    <location>
        <begin position="272"/>
        <end position="315"/>
    </location>
</feature>
<comment type="similarity">
    <text evidence="2">Belongs to the FPG family.</text>
</comment>
<comment type="subunit">
    <text evidence="3">Monomer.</text>
</comment>
<evidence type="ECO:0000313" key="15">
    <source>
        <dbReference type="Proteomes" id="UP000076612"/>
    </source>
</evidence>
<dbReference type="GO" id="GO:0006284">
    <property type="term" value="P:base-excision repair"/>
    <property type="evidence" value="ECO:0007669"/>
    <property type="project" value="InterPro"/>
</dbReference>
<evidence type="ECO:0000256" key="2">
    <source>
        <dbReference type="ARBA" id="ARBA00009409"/>
    </source>
</evidence>
<dbReference type="InterPro" id="IPR015886">
    <property type="entry name" value="H2TH_FPG"/>
</dbReference>